<protein>
    <submittedName>
        <fullName evidence="1">Uncharacterized protein</fullName>
    </submittedName>
</protein>
<evidence type="ECO:0000313" key="1">
    <source>
        <dbReference type="EMBL" id="CZS90955.1"/>
    </source>
</evidence>
<sequence>MFTERFDSFEQANPYMDEVLKTAKFIRCVQSCDLNVRG</sequence>
<accession>A0A1E1JYK4</accession>
<dbReference type="Proteomes" id="UP000178912">
    <property type="component" value="Unassembled WGS sequence"/>
</dbReference>
<dbReference type="AlphaFoldDB" id="A0A1E1JYK4"/>
<evidence type="ECO:0000313" key="2">
    <source>
        <dbReference type="Proteomes" id="UP000178912"/>
    </source>
</evidence>
<dbReference type="EMBL" id="FJUX01000006">
    <property type="protein sequence ID" value="CZS90955.1"/>
    <property type="molecule type" value="Genomic_DNA"/>
</dbReference>
<keyword evidence="2" id="KW-1185">Reference proteome</keyword>
<reference evidence="2" key="1">
    <citation type="submission" date="2016-03" db="EMBL/GenBank/DDBJ databases">
        <authorList>
            <person name="Guldener U."/>
        </authorList>
    </citation>
    <scope>NUCLEOTIDE SEQUENCE [LARGE SCALE GENOMIC DNA]</scope>
    <source>
        <strain evidence="2">04CH-RAC-A.6.1</strain>
    </source>
</reference>
<gene>
    <name evidence="1" type="ORF">RAG0_01816</name>
</gene>
<proteinExistence type="predicted"/>
<organism evidence="1 2">
    <name type="scientific">Rhynchosporium agropyri</name>
    <dbReference type="NCBI Taxonomy" id="914238"/>
    <lineage>
        <taxon>Eukaryota</taxon>
        <taxon>Fungi</taxon>
        <taxon>Dikarya</taxon>
        <taxon>Ascomycota</taxon>
        <taxon>Pezizomycotina</taxon>
        <taxon>Leotiomycetes</taxon>
        <taxon>Helotiales</taxon>
        <taxon>Ploettnerulaceae</taxon>
        <taxon>Rhynchosporium</taxon>
    </lineage>
</organism>
<name>A0A1E1JYK4_9HELO</name>